<sequence length="517" mass="56181">MIRLEDLSVAIDGRPVLQGVSLDLPPGRVTGLVGESGSGKSMTALAITGLLPDRARASGRVLLDSRNLLETPEAAMCRIRGSRIGMIFQEPMTALNPLMTIGDQVAEVLRLHRGLDRRTALAQARERLDRVGLPQPRFPLTLYPHELSGGQRQRVAIAMAIALRPGLLIADEPTTALDVTTQARILDLLSGLARDEGMALLLITHDLAVVAGMTDHVAVMQSGRVVEHGPTEAVFRQRRHPYTRQLFAASRHVPARIPPGPATPLVQVTDAVREYRLPGGGLRALDGVNLTIARGESVGLVGESGCGKSTLARAILGLDTLQGGHIRLDGQDIAAVRPMPRKARARMQVVFQDPFGSFDPRWRVDRLLAEPFHLTGRPPDWRDRVATTLTEVGLDPDDARKFIHQFSGGQRQRLAIARALIIRPALIVLDEAVSALDVRVRAQVLDLLARLQAVHGLSYLFISHDLSVVRGVTDRILVMQAGRIVEEGTPDQIIDAPRHDSTKALVAAMPKIPAGWL</sequence>
<dbReference type="SMART" id="SM00382">
    <property type="entry name" value="AAA"/>
    <property type="match status" value="2"/>
</dbReference>
<dbReference type="InterPro" id="IPR017871">
    <property type="entry name" value="ABC_transporter-like_CS"/>
</dbReference>
<evidence type="ECO:0000256" key="4">
    <source>
        <dbReference type="ARBA" id="ARBA00022741"/>
    </source>
</evidence>
<dbReference type="EMBL" id="JBHRTE010000039">
    <property type="protein sequence ID" value="MFC3168282.1"/>
    <property type="molecule type" value="Genomic_DNA"/>
</dbReference>
<comment type="subcellular location">
    <subcellularLocation>
        <location evidence="1">Cell inner membrane</location>
        <topology evidence="1">Peripheral membrane protein</topology>
    </subcellularLocation>
</comment>
<keyword evidence="4" id="KW-0547">Nucleotide-binding</keyword>
<evidence type="ECO:0000256" key="5">
    <source>
        <dbReference type="ARBA" id="ARBA00022840"/>
    </source>
</evidence>
<dbReference type="InterPro" id="IPR027417">
    <property type="entry name" value="P-loop_NTPase"/>
</dbReference>
<dbReference type="Pfam" id="PF08352">
    <property type="entry name" value="oligo_HPY"/>
    <property type="match status" value="2"/>
</dbReference>
<dbReference type="Gene3D" id="3.40.50.300">
    <property type="entry name" value="P-loop containing nucleotide triphosphate hydrolases"/>
    <property type="match status" value="2"/>
</dbReference>
<keyword evidence="5 7" id="KW-0067">ATP-binding</keyword>
<evidence type="ECO:0000256" key="1">
    <source>
        <dbReference type="ARBA" id="ARBA00004417"/>
    </source>
</evidence>
<accession>A0ABV7ICG1</accession>
<gene>
    <name evidence="7" type="ORF">ACFOD7_09495</name>
</gene>
<dbReference type="PANTHER" id="PTHR43776:SF7">
    <property type="entry name" value="D,D-DIPEPTIDE TRANSPORT ATP-BINDING PROTEIN DDPF-RELATED"/>
    <property type="match status" value="1"/>
</dbReference>
<dbReference type="SUPFAM" id="SSF52540">
    <property type="entry name" value="P-loop containing nucleoside triphosphate hydrolases"/>
    <property type="match status" value="2"/>
</dbReference>
<name>A0ABV7ICG1_9RHOB</name>
<dbReference type="NCBIfam" id="NF008453">
    <property type="entry name" value="PRK11308.1"/>
    <property type="match status" value="2"/>
</dbReference>
<reference evidence="8" key="1">
    <citation type="journal article" date="2019" name="Int. J. Syst. Evol. Microbiol.">
        <title>The Global Catalogue of Microorganisms (GCM) 10K type strain sequencing project: providing services to taxonomists for standard genome sequencing and annotation.</title>
        <authorList>
            <consortium name="The Broad Institute Genomics Platform"/>
            <consortium name="The Broad Institute Genome Sequencing Center for Infectious Disease"/>
            <person name="Wu L."/>
            <person name="Ma J."/>
        </authorList>
    </citation>
    <scope>NUCLEOTIDE SEQUENCE [LARGE SCALE GENOMIC DNA]</scope>
    <source>
        <strain evidence="8">KCTC 52239</strain>
    </source>
</reference>
<proteinExistence type="inferred from homology"/>
<dbReference type="InterPro" id="IPR050319">
    <property type="entry name" value="ABC_transp_ATP-bind"/>
</dbReference>
<evidence type="ECO:0000313" key="8">
    <source>
        <dbReference type="Proteomes" id="UP001595557"/>
    </source>
</evidence>
<evidence type="ECO:0000256" key="3">
    <source>
        <dbReference type="ARBA" id="ARBA00022448"/>
    </source>
</evidence>
<feature type="domain" description="ABC transporter" evidence="6">
    <location>
        <begin position="266"/>
        <end position="506"/>
    </location>
</feature>
<evidence type="ECO:0000313" key="7">
    <source>
        <dbReference type="EMBL" id="MFC3168282.1"/>
    </source>
</evidence>
<dbReference type="InterPro" id="IPR013563">
    <property type="entry name" value="Oligopep_ABC_C"/>
</dbReference>
<dbReference type="PANTHER" id="PTHR43776">
    <property type="entry name" value="TRANSPORT ATP-BINDING PROTEIN"/>
    <property type="match status" value="1"/>
</dbReference>
<dbReference type="Proteomes" id="UP001595557">
    <property type="component" value="Unassembled WGS sequence"/>
</dbReference>
<evidence type="ECO:0000256" key="2">
    <source>
        <dbReference type="ARBA" id="ARBA00005417"/>
    </source>
</evidence>
<dbReference type="CDD" id="cd03257">
    <property type="entry name" value="ABC_NikE_OppD_transporters"/>
    <property type="match status" value="2"/>
</dbReference>
<keyword evidence="3" id="KW-0813">Transport</keyword>
<feature type="domain" description="ABC transporter" evidence="6">
    <location>
        <begin position="2"/>
        <end position="247"/>
    </location>
</feature>
<dbReference type="RefSeq" id="WP_207467027.1">
    <property type="nucleotide sequence ID" value="NZ_JAFNAW010000012.1"/>
</dbReference>
<comment type="similarity">
    <text evidence="2">Belongs to the ABC transporter superfamily.</text>
</comment>
<organism evidence="7 8">
    <name type="scientific">Paracoccus fontiphilus</name>
    <dbReference type="NCBI Taxonomy" id="1815556"/>
    <lineage>
        <taxon>Bacteria</taxon>
        <taxon>Pseudomonadati</taxon>
        <taxon>Pseudomonadota</taxon>
        <taxon>Alphaproteobacteria</taxon>
        <taxon>Rhodobacterales</taxon>
        <taxon>Paracoccaceae</taxon>
        <taxon>Paracoccus</taxon>
    </lineage>
</organism>
<dbReference type="PROSITE" id="PS50893">
    <property type="entry name" value="ABC_TRANSPORTER_2"/>
    <property type="match status" value="2"/>
</dbReference>
<dbReference type="NCBIfam" id="NF007739">
    <property type="entry name" value="PRK10419.1"/>
    <property type="match status" value="2"/>
</dbReference>
<dbReference type="Pfam" id="PF00005">
    <property type="entry name" value="ABC_tran"/>
    <property type="match status" value="2"/>
</dbReference>
<protein>
    <submittedName>
        <fullName evidence="7">ABC transporter ATP-binding protein</fullName>
    </submittedName>
</protein>
<dbReference type="InterPro" id="IPR003593">
    <property type="entry name" value="AAA+_ATPase"/>
</dbReference>
<evidence type="ECO:0000259" key="6">
    <source>
        <dbReference type="PROSITE" id="PS50893"/>
    </source>
</evidence>
<keyword evidence="8" id="KW-1185">Reference proteome</keyword>
<dbReference type="GO" id="GO:0005524">
    <property type="term" value="F:ATP binding"/>
    <property type="evidence" value="ECO:0007669"/>
    <property type="project" value="UniProtKB-KW"/>
</dbReference>
<dbReference type="InterPro" id="IPR003439">
    <property type="entry name" value="ABC_transporter-like_ATP-bd"/>
</dbReference>
<dbReference type="PROSITE" id="PS00211">
    <property type="entry name" value="ABC_TRANSPORTER_1"/>
    <property type="match status" value="2"/>
</dbReference>
<comment type="caution">
    <text evidence="7">The sequence shown here is derived from an EMBL/GenBank/DDBJ whole genome shotgun (WGS) entry which is preliminary data.</text>
</comment>